<dbReference type="Pfam" id="PF02566">
    <property type="entry name" value="OsmC"/>
    <property type="match status" value="1"/>
</dbReference>
<dbReference type="SUPFAM" id="SSF82784">
    <property type="entry name" value="OsmC-like"/>
    <property type="match status" value="1"/>
</dbReference>
<dbReference type="RefSeq" id="WP_189629415.1">
    <property type="nucleotide sequence ID" value="NZ_BNAG01000002.1"/>
</dbReference>
<dbReference type="PANTHER" id="PTHR34352:SF1">
    <property type="entry name" value="PROTEIN YHFA"/>
    <property type="match status" value="1"/>
</dbReference>
<protein>
    <recommendedName>
        <fullName evidence="3">Osmotically inducible protein OsmC</fullName>
    </recommendedName>
</protein>
<comment type="caution">
    <text evidence="1">The sequence shown here is derived from an EMBL/GenBank/DDBJ whole genome shotgun (WGS) entry which is preliminary data.</text>
</comment>
<evidence type="ECO:0008006" key="3">
    <source>
        <dbReference type="Google" id="ProtNLM"/>
    </source>
</evidence>
<dbReference type="PANTHER" id="PTHR34352">
    <property type="entry name" value="PROTEIN YHFA"/>
    <property type="match status" value="1"/>
</dbReference>
<accession>A0ABQ3I2X7</accession>
<dbReference type="Gene3D" id="3.30.300.20">
    <property type="match status" value="1"/>
</dbReference>
<evidence type="ECO:0000313" key="2">
    <source>
        <dbReference type="Proteomes" id="UP000658258"/>
    </source>
</evidence>
<keyword evidence="2" id="KW-1185">Reference proteome</keyword>
<proteinExistence type="predicted"/>
<dbReference type="Proteomes" id="UP000658258">
    <property type="component" value="Unassembled WGS sequence"/>
</dbReference>
<reference evidence="2" key="1">
    <citation type="journal article" date="2019" name="Int. J. Syst. Evol. Microbiol.">
        <title>The Global Catalogue of Microorganisms (GCM) 10K type strain sequencing project: providing services to taxonomists for standard genome sequencing and annotation.</title>
        <authorList>
            <consortium name="The Broad Institute Genomics Platform"/>
            <consortium name="The Broad Institute Genome Sequencing Center for Infectious Disease"/>
            <person name="Wu L."/>
            <person name="Ma J."/>
        </authorList>
    </citation>
    <scope>NUCLEOTIDE SEQUENCE [LARGE SCALE GENOMIC DNA]</scope>
    <source>
        <strain evidence="2">CGMCC 1.15111</strain>
    </source>
</reference>
<dbReference type="EMBL" id="BNAG01000002">
    <property type="protein sequence ID" value="GHE59628.1"/>
    <property type="molecule type" value="Genomic_DNA"/>
</dbReference>
<name>A0ABQ3I2X7_9BACT</name>
<dbReference type="InterPro" id="IPR015946">
    <property type="entry name" value="KH_dom-like_a/b"/>
</dbReference>
<organism evidence="1 2">
    <name type="scientific">Roseivirga thermotolerans</name>
    <dbReference type="NCBI Taxonomy" id="1758176"/>
    <lineage>
        <taxon>Bacteria</taxon>
        <taxon>Pseudomonadati</taxon>
        <taxon>Bacteroidota</taxon>
        <taxon>Cytophagia</taxon>
        <taxon>Cytophagales</taxon>
        <taxon>Roseivirgaceae</taxon>
        <taxon>Roseivirga</taxon>
    </lineage>
</organism>
<sequence>MKTTTTLLGDYEFESVNPNGNKVLLDMRPAEKKQGQSPTELLLSALSGCASVDLVQMLKKRKRTVNGLKVEAEGTRREEHPRAFTHIKLTFILQSPDATQEEFEKLGHMAATKYCSVAGTLNCQVDHFFEIVRD</sequence>
<dbReference type="InterPro" id="IPR036102">
    <property type="entry name" value="OsmC/Ohrsf"/>
</dbReference>
<evidence type="ECO:0000313" key="1">
    <source>
        <dbReference type="EMBL" id="GHE59628.1"/>
    </source>
</evidence>
<gene>
    <name evidence="1" type="ORF">GCM10011340_12920</name>
</gene>
<dbReference type="InterPro" id="IPR003718">
    <property type="entry name" value="OsmC/Ohr_fam"/>
</dbReference>